<feature type="transmembrane region" description="Helical" evidence="7">
    <location>
        <begin position="240"/>
        <end position="262"/>
    </location>
</feature>
<dbReference type="GO" id="GO:0016020">
    <property type="term" value="C:membrane"/>
    <property type="evidence" value="ECO:0007669"/>
    <property type="project" value="UniProtKB-SubCell"/>
</dbReference>
<sequence>MGTLVGHVAPGFGFFLIGLWHLFNHIKLHLLRPNSYKSLPWFPSPRFRYLELYLIILGSCASVAMELFIGPRSHQPLDTDWTIPSNHLHNFEHSSISMAFIVYGVFAVLFDKLKLKSQFGLTQLLAALAFGQQLFLFHLHSSDHMGVEGQYHTLLQIVIFVSLLTTLMGIGQPDSFLISFVRSVSILFQGAWLMTMGFMLWTPSLIPKDCFMNLEEGHLVVRCRDDHSLHRAKSLVNIEFSWFLIGLAISVMSFYLGMVRVYGEKNEYWTLRTKEMDDDFEVSSSSGSDQDLESQKGAATSNVHDERKSFIDMGQSFAAMDMER</sequence>
<evidence type="ECO:0008006" key="10">
    <source>
        <dbReference type="Google" id="ProtNLM"/>
    </source>
</evidence>
<evidence type="ECO:0000256" key="4">
    <source>
        <dbReference type="ARBA" id="ARBA00022989"/>
    </source>
</evidence>
<evidence type="ECO:0000256" key="1">
    <source>
        <dbReference type="ARBA" id="ARBA00004141"/>
    </source>
</evidence>
<feature type="transmembrane region" description="Helical" evidence="7">
    <location>
        <begin position="52"/>
        <end position="71"/>
    </location>
</feature>
<evidence type="ECO:0000256" key="3">
    <source>
        <dbReference type="ARBA" id="ARBA00022692"/>
    </source>
</evidence>
<evidence type="ECO:0000256" key="2">
    <source>
        <dbReference type="ARBA" id="ARBA00006948"/>
    </source>
</evidence>
<evidence type="ECO:0000313" key="9">
    <source>
        <dbReference type="Proteomes" id="UP000594263"/>
    </source>
</evidence>
<keyword evidence="5 7" id="KW-0472">Membrane</keyword>
<dbReference type="InterPro" id="IPR006904">
    <property type="entry name" value="DUF716"/>
</dbReference>
<feature type="region of interest" description="Disordered" evidence="6">
    <location>
        <begin position="280"/>
        <end position="309"/>
    </location>
</feature>
<evidence type="ECO:0000256" key="5">
    <source>
        <dbReference type="ARBA" id="ARBA00023136"/>
    </source>
</evidence>
<accession>A0A7N0TML6</accession>
<name>A0A7N0TML6_KALFE</name>
<comment type="subcellular location">
    <subcellularLocation>
        <location evidence="1">Membrane</location>
        <topology evidence="1">Multi-pass membrane protein</topology>
    </subcellularLocation>
</comment>
<dbReference type="PANTHER" id="PTHR46285:SF3">
    <property type="entry name" value="PROTEINASE INHIBITOR I4, SERPIN (DUF716)"/>
    <property type="match status" value="1"/>
</dbReference>
<feature type="transmembrane region" description="Helical" evidence="7">
    <location>
        <begin position="151"/>
        <end position="171"/>
    </location>
</feature>
<dbReference type="PANTHER" id="PTHR46285">
    <property type="entry name" value="PROTEINASE INHIBITOR I4, SERPIN (DUF716)-RELATED"/>
    <property type="match status" value="1"/>
</dbReference>
<evidence type="ECO:0000313" key="8">
    <source>
        <dbReference type="EnsemblPlants" id="Kaladp0039s0658.1.v1.1.CDS.1"/>
    </source>
</evidence>
<evidence type="ECO:0000256" key="7">
    <source>
        <dbReference type="SAM" id="Phobius"/>
    </source>
</evidence>
<feature type="transmembrane region" description="Helical" evidence="7">
    <location>
        <begin position="183"/>
        <end position="202"/>
    </location>
</feature>
<dbReference type="Pfam" id="PF04819">
    <property type="entry name" value="DUF716"/>
    <property type="match status" value="1"/>
</dbReference>
<dbReference type="EnsemblPlants" id="Kaladp0039s0658.1.v1.1">
    <property type="protein sequence ID" value="Kaladp0039s0658.1.v1.1.CDS.1"/>
    <property type="gene ID" value="Kaladp0039s0658.v1.1"/>
</dbReference>
<comment type="similarity">
    <text evidence="2">Belongs to the TMEM45 family.</text>
</comment>
<keyword evidence="4 7" id="KW-1133">Transmembrane helix</keyword>
<dbReference type="OMA" id="HWEDLMN"/>
<dbReference type="Gramene" id="Kaladp0039s0658.1.v1.1">
    <property type="protein sequence ID" value="Kaladp0039s0658.1.v1.1.CDS.1"/>
    <property type="gene ID" value="Kaladp0039s0658.v1.1"/>
</dbReference>
<feature type="transmembrane region" description="Helical" evidence="7">
    <location>
        <begin position="121"/>
        <end position="139"/>
    </location>
</feature>
<evidence type="ECO:0000256" key="6">
    <source>
        <dbReference type="SAM" id="MobiDB-lite"/>
    </source>
</evidence>
<feature type="transmembrane region" description="Helical" evidence="7">
    <location>
        <begin position="91"/>
        <end position="109"/>
    </location>
</feature>
<dbReference type="Proteomes" id="UP000594263">
    <property type="component" value="Unplaced"/>
</dbReference>
<proteinExistence type="inferred from homology"/>
<organism evidence="8 9">
    <name type="scientific">Kalanchoe fedtschenkoi</name>
    <name type="common">Lavender scallops</name>
    <name type="synonym">South American air plant</name>
    <dbReference type="NCBI Taxonomy" id="63787"/>
    <lineage>
        <taxon>Eukaryota</taxon>
        <taxon>Viridiplantae</taxon>
        <taxon>Streptophyta</taxon>
        <taxon>Embryophyta</taxon>
        <taxon>Tracheophyta</taxon>
        <taxon>Spermatophyta</taxon>
        <taxon>Magnoliopsida</taxon>
        <taxon>eudicotyledons</taxon>
        <taxon>Gunneridae</taxon>
        <taxon>Pentapetalae</taxon>
        <taxon>Saxifragales</taxon>
        <taxon>Crassulaceae</taxon>
        <taxon>Kalanchoe</taxon>
    </lineage>
</organism>
<keyword evidence="3 7" id="KW-0812">Transmembrane</keyword>
<feature type="transmembrane region" description="Helical" evidence="7">
    <location>
        <begin position="12"/>
        <end position="31"/>
    </location>
</feature>
<dbReference type="AlphaFoldDB" id="A0A7N0TML6"/>
<keyword evidence="9" id="KW-1185">Reference proteome</keyword>
<reference evidence="8" key="1">
    <citation type="submission" date="2021-01" db="UniProtKB">
        <authorList>
            <consortium name="EnsemblPlants"/>
        </authorList>
    </citation>
    <scope>IDENTIFICATION</scope>
</reference>
<protein>
    <recommendedName>
        <fullName evidence="10">Transmembrane protein 45A</fullName>
    </recommendedName>
</protein>